<evidence type="ECO:0000256" key="3">
    <source>
        <dbReference type="ARBA" id="ARBA00022827"/>
    </source>
</evidence>
<keyword evidence="8" id="KW-1185">Reference proteome</keyword>
<feature type="region of interest" description="Disordered" evidence="5">
    <location>
        <begin position="410"/>
        <end position="512"/>
    </location>
</feature>
<accession>A0A4D4JD84</accession>
<dbReference type="InterPro" id="IPR036188">
    <property type="entry name" value="FAD/NAD-bd_sf"/>
</dbReference>
<dbReference type="PRINTS" id="PR00368">
    <property type="entry name" value="FADPNR"/>
</dbReference>
<dbReference type="Proteomes" id="UP000298860">
    <property type="component" value="Unassembled WGS sequence"/>
</dbReference>
<dbReference type="PRINTS" id="PR00411">
    <property type="entry name" value="PNDRDTASEI"/>
</dbReference>
<dbReference type="EMBL" id="BJFL01000023">
    <property type="protein sequence ID" value="GDY32356.1"/>
    <property type="molecule type" value="Genomic_DNA"/>
</dbReference>
<evidence type="ECO:0000256" key="2">
    <source>
        <dbReference type="ARBA" id="ARBA00022630"/>
    </source>
</evidence>
<reference evidence="8" key="1">
    <citation type="submission" date="2019-04" db="EMBL/GenBank/DDBJ databases">
        <title>Draft genome sequence of Pseudonocardiaceae bacterium SL3-2-4.</title>
        <authorList>
            <person name="Ningsih F."/>
            <person name="Yokota A."/>
            <person name="Sakai Y."/>
            <person name="Nanatani K."/>
            <person name="Yabe S."/>
            <person name="Oetari A."/>
            <person name="Sjamsuridzal W."/>
        </authorList>
    </citation>
    <scope>NUCLEOTIDE SEQUENCE [LARGE SCALE GENOMIC DNA]</scope>
    <source>
        <strain evidence="8">SL3-2-4</strain>
    </source>
</reference>
<dbReference type="GO" id="GO:0016651">
    <property type="term" value="F:oxidoreductase activity, acting on NAD(P)H"/>
    <property type="evidence" value="ECO:0007669"/>
    <property type="project" value="TreeGrafter"/>
</dbReference>
<evidence type="ECO:0000256" key="5">
    <source>
        <dbReference type="SAM" id="MobiDB-lite"/>
    </source>
</evidence>
<comment type="caution">
    <text evidence="7">The sequence shown here is derived from an EMBL/GenBank/DDBJ whole genome shotgun (WGS) entry which is preliminary data.</text>
</comment>
<dbReference type="RefSeq" id="WP_225978568.1">
    <property type="nucleotide sequence ID" value="NZ_BJFL01000023.1"/>
</dbReference>
<protein>
    <recommendedName>
        <fullName evidence="6">FAD/NAD(P)-binding domain-containing protein</fullName>
    </recommendedName>
</protein>
<feature type="domain" description="FAD/NAD(P)-binding" evidence="6">
    <location>
        <begin position="22"/>
        <end position="319"/>
    </location>
</feature>
<keyword evidence="4" id="KW-0560">Oxidoreductase</keyword>
<keyword evidence="2" id="KW-0285">Flavoprotein</keyword>
<sequence length="531" mass="57294">MTDLDPMLSRASADAAAASPERIVIVGAGLAGLRAAERLRELNFTGELVIIGAERHQPYHRPALSKQLLLGELRPSDLLFESYVELDAQWRLNTPVYQVDTSRRMLHLPGGEEMRYDGLVIATGVEPRHLAGSPRHDSRVVQLRTLDDAAQLRRQLRHGDGPVVVIGGGFTACEVASTVRQMGRAATIASRSPVLMGRALGQKLGRSLAELHRANGVDVHLGVKVLNWFRESWGMALHLSDGHLVLADAVVLAVGSVPATAWLRGSGLALEDGVLCGPTCHAVGANDVVACGDVARWPNLRFDSTPRRVEHWTNAVEMGRHAAESLLAGQRSARPYTPLPRFWTEQHKTRLQGSGLPALGDDTVRLAGAAEDGGGGLVGYVKDGRLVGVVGREAPRAMVRWTAELEEQLRRTATRAPGRERITTTQRTAERSSANLRGPAADRTSGPLRTPDGERSSGALRPVGAERSGPYLRAVGAERSRPNLRAVGAERSSPNLRSVDPGPASEQEMPPVDRTRLAAWEFSRDGARAMN</sequence>
<evidence type="ECO:0000313" key="7">
    <source>
        <dbReference type="EMBL" id="GDY32356.1"/>
    </source>
</evidence>
<dbReference type="InterPro" id="IPR016156">
    <property type="entry name" value="FAD/NAD-linked_Rdtase_dimer_sf"/>
</dbReference>
<dbReference type="Pfam" id="PF07992">
    <property type="entry name" value="Pyr_redox_2"/>
    <property type="match status" value="1"/>
</dbReference>
<comment type="cofactor">
    <cofactor evidence="1">
        <name>FAD</name>
        <dbReference type="ChEBI" id="CHEBI:57692"/>
    </cofactor>
</comment>
<dbReference type="Gene3D" id="3.50.50.60">
    <property type="entry name" value="FAD/NAD(P)-binding domain"/>
    <property type="match status" value="2"/>
</dbReference>
<proteinExistence type="predicted"/>
<evidence type="ECO:0000313" key="8">
    <source>
        <dbReference type="Proteomes" id="UP000298860"/>
    </source>
</evidence>
<name>A0A4D4JD84_9PSEU</name>
<dbReference type="PANTHER" id="PTHR43557">
    <property type="entry name" value="APOPTOSIS-INDUCING FACTOR 1"/>
    <property type="match status" value="1"/>
</dbReference>
<dbReference type="SUPFAM" id="SSF55424">
    <property type="entry name" value="FAD/NAD-linked reductases, dimerisation (C-terminal) domain"/>
    <property type="match status" value="1"/>
</dbReference>
<dbReference type="SUPFAM" id="SSF51905">
    <property type="entry name" value="FAD/NAD(P)-binding domain"/>
    <property type="match status" value="1"/>
</dbReference>
<gene>
    <name evidence="7" type="ORF">GTS_39890</name>
</gene>
<keyword evidence="3" id="KW-0274">FAD</keyword>
<feature type="compositionally biased region" description="Polar residues" evidence="5">
    <location>
        <begin position="423"/>
        <end position="435"/>
    </location>
</feature>
<dbReference type="Gene3D" id="3.30.390.30">
    <property type="match status" value="1"/>
</dbReference>
<organism evidence="7 8">
    <name type="scientific">Gandjariella thermophila</name>
    <dbReference type="NCBI Taxonomy" id="1931992"/>
    <lineage>
        <taxon>Bacteria</taxon>
        <taxon>Bacillati</taxon>
        <taxon>Actinomycetota</taxon>
        <taxon>Actinomycetes</taxon>
        <taxon>Pseudonocardiales</taxon>
        <taxon>Pseudonocardiaceae</taxon>
        <taxon>Gandjariella</taxon>
    </lineage>
</organism>
<dbReference type="InterPro" id="IPR050446">
    <property type="entry name" value="FAD-oxidoreductase/Apoptosis"/>
</dbReference>
<evidence type="ECO:0000256" key="4">
    <source>
        <dbReference type="ARBA" id="ARBA00023002"/>
    </source>
</evidence>
<evidence type="ECO:0000259" key="6">
    <source>
        <dbReference type="Pfam" id="PF07992"/>
    </source>
</evidence>
<dbReference type="PANTHER" id="PTHR43557:SF2">
    <property type="entry name" value="RIESKE DOMAIN-CONTAINING PROTEIN-RELATED"/>
    <property type="match status" value="1"/>
</dbReference>
<evidence type="ECO:0000256" key="1">
    <source>
        <dbReference type="ARBA" id="ARBA00001974"/>
    </source>
</evidence>
<dbReference type="InterPro" id="IPR023753">
    <property type="entry name" value="FAD/NAD-binding_dom"/>
</dbReference>
<dbReference type="AlphaFoldDB" id="A0A4D4JD84"/>
<dbReference type="GO" id="GO:0005737">
    <property type="term" value="C:cytoplasm"/>
    <property type="evidence" value="ECO:0007669"/>
    <property type="project" value="TreeGrafter"/>
</dbReference>